<gene>
    <name evidence="1" type="ORF">Psal009_02967</name>
</gene>
<reference evidence="1 2" key="1">
    <citation type="submission" date="2019-04" db="EMBL/GenBank/DDBJ databases">
        <title>Complete genome sequencing of Piscirickettsia salmonis strain Psal-009.</title>
        <authorList>
            <person name="Schober I."/>
            <person name="Bunk B."/>
            <person name="Sproer C."/>
            <person name="Carril G.P."/>
            <person name="Riedel T."/>
            <person name="Flores-Herrera P.A."/>
            <person name="Nourdin-Galindo G."/>
            <person name="Marshall S.H."/>
            <person name="Overmann J."/>
        </authorList>
    </citation>
    <scope>NUCLEOTIDE SEQUENCE [LARGE SCALE GENOMIC DNA]</scope>
    <source>
        <strain evidence="1 2">Psal-009</strain>
    </source>
</reference>
<evidence type="ECO:0000313" key="2">
    <source>
        <dbReference type="Proteomes" id="UP000422232"/>
    </source>
</evidence>
<dbReference type="GeneID" id="66739907"/>
<protein>
    <submittedName>
        <fullName evidence="1">Uncharacterized protein</fullName>
    </submittedName>
</protein>
<dbReference type="Proteomes" id="UP000422232">
    <property type="component" value="Chromosome"/>
</dbReference>
<dbReference type="RefSeq" id="WP_098082812.1">
    <property type="nucleotide sequence ID" value="NZ_CP013773.1"/>
</dbReference>
<organism evidence="1 2">
    <name type="scientific">Piscirickettsia salmonis</name>
    <dbReference type="NCBI Taxonomy" id="1238"/>
    <lineage>
        <taxon>Bacteria</taxon>
        <taxon>Pseudomonadati</taxon>
        <taxon>Pseudomonadota</taxon>
        <taxon>Gammaproteobacteria</taxon>
        <taxon>Thiotrichales</taxon>
        <taxon>Piscirickettsiaceae</taxon>
        <taxon>Piscirickettsia</taxon>
    </lineage>
</organism>
<keyword evidence="2" id="KW-1185">Reference proteome</keyword>
<proteinExistence type="predicted"/>
<evidence type="ECO:0000313" key="1">
    <source>
        <dbReference type="EMBL" id="QGO07030.1"/>
    </source>
</evidence>
<dbReference type="AlphaFoldDB" id="A0A9Q5VB45"/>
<sequence length="171" mass="19394">MLSTPWLAALDLDLDTDDDIIKTKNLSALDVTCRLIISRYNLYQRENFFQVFNNPKCFYQSYQYLEILGLNQAASIQQLLDGPFEKYKDTWSTLSYLGLDCRENAQRILTNPQSFEQDFDGLIALRSAYESIVKEMEANQLKAHGLAGGNPIKFKGETVSVATSVGILHIQ</sequence>
<name>A0A9Q5VB45_PISSA</name>
<accession>A0A9Q5VB45</accession>
<dbReference type="EMBL" id="CP038908">
    <property type="protein sequence ID" value="QGO07030.1"/>
    <property type="molecule type" value="Genomic_DNA"/>
</dbReference>